<dbReference type="AlphaFoldDB" id="A0A0M2HHA8"/>
<sequence>MRLLLIRHGQTPSNVVGALDTGRPGPGLTALGQTQAEAIPGALAEEAIDAIYASPLVRTQLTAAPLAAARGLDAEVLEGFEEIAAGRWEMRNDMEAVRAYMETASRWAVGDLDATIEGGESGHEFFARYDNAIAKVAAANPAATAVVVSHGAAIRVWAAARIAGVDLSEAAKWRIYNTGMCALDGDPQNGWELVRWVREPLGGVELEDARALDVDPPMLRSGR</sequence>
<gene>
    <name evidence="1" type="primary">pspA_2</name>
    <name evidence="1" type="ORF">RS84_02753</name>
</gene>
<proteinExistence type="predicted"/>
<dbReference type="RefSeq" id="WP_045258363.1">
    <property type="nucleotide sequence ID" value="NZ_JYJB01000010.1"/>
</dbReference>
<dbReference type="PATRIC" id="fig|273678.4.peg.2757"/>
<name>A0A0M2HHA8_9MICO</name>
<dbReference type="SUPFAM" id="SSF53254">
    <property type="entry name" value="Phosphoglycerate mutase-like"/>
    <property type="match status" value="1"/>
</dbReference>
<keyword evidence="1" id="KW-0378">Hydrolase</keyword>
<dbReference type="Pfam" id="PF00300">
    <property type="entry name" value="His_Phos_1"/>
    <property type="match status" value="1"/>
</dbReference>
<dbReference type="InterPro" id="IPR013078">
    <property type="entry name" value="His_Pase_superF_clade-1"/>
</dbReference>
<dbReference type="GO" id="GO:0016791">
    <property type="term" value="F:phosphatase activity"/>
    <property type="evidence" value="ECO:0007669"/>
    <property type="project" value="TreeGrafter"/>
</dbReference>
<dbReference type="Proteomes" id="UP000033900">
    <property type="component" value="Unassembled WGS sequence"/>
</dbReference>
<dbReference type="CDD" id="cd07067">
    <property type="entry name" value="HP_PGM_like"/>
    <property type="match status" value="1"/>
</dbReference>
<dbReference type="Gene3D" id="3.40.50.1240">
    <property type="entry name" value="Phosphoglycerate mutase-like"/>
    <property type="match status" value="1"/>
</dbReference>
<dbReference type="InterPro" id="IPR001345">
    <property type="entry name" value="PG/BPGM_mutase_AS"/>
</dbReference>
<protein>
    <submittedName>
        <fullName evidence="1">Phosphoserine phosphatase 1</fullName>
        <ecNumber evidence="1">3.1.3.3</ecNumber>
    </submittedName>
</protein>
<dbReference type="EMBL" id="JYJB01000010">
    <property type="protein sequence ID" value="KJL46130.1"/>
    <property type="molecule type" value="Genomic_DNA"/>
</dbReference>
<dbReference type="OrthoDB" id="9793115at2"/>
<dbReference type="STRING" id="273678.RS84_02753"/>
<keyword evidence="2" id="KW-1185">Reference proteome</keyword>
<dbReference type="InterPro" id="IPR029033">
    <property type="entry name" value="His_PPase_superfam"/>
</dbReference>
<evidence type="ECO:0000313" key="1">
    <source>
        <dbReference type="EMBL" id="KJL46130.1"/>
    </source>
</evidence>
<dbReference type="PANTHER" id="PTHR48100">
    <property type="entry name" value="BROAD-SPECIFICITY PHOSPHATASE YOR283W-RELATED"/>
    <property type="match status" value="1"/>
</dbReference>
<dbReference type="PROSITE" id="PS00175">
    <property type="entry name" value="PG_MUTASE"/>
    <property type="match status" value="1"/>
</dbReference>
<dbReference type="GO" id="GO:0005737">
    <property type="term" value="C:cytoplasm"/>
    <property type="evidence" value="ECO:0007669"/>
    <property type="project" value="TreeGrafter"/>
</dbReference>
<reference evidence="1 2" key="1">
    <citation type="submission" date="2015-02" db="EMBL/GenBank/DDBJ databases">
        <title>Draft genome sequences of ten Microbacterium spp. with emphasis on heavy metal contaminated environments.</title>
        <authorList>
            <person name="Corretto E."/>
        </authorList>
    </citation>
    <scope>NUCLEOTIDE SEQUENCE [LARGE SCALE GENOMIC DNA]</scope>
    <source>
        <strain evidence="1 2">SA35</strain>
    </source>
</reference>
<dbReference type="SMART" id="SM00855">
    <property type="entry name" value="PGAM"/>
    <property type="match status" value="1"/>
</dbReference>
<accession>A0A0M2HHA8</accession>
<organism evidence="1 2">
    <name type="scientific">Microbacterium hydrocarbonoxydans</name>
    <dbReference type="NCBI Taxonomy" id="273678"/>
    <lineage>
        <taxon>Bacteria</taxon>
        <taxon>Bacillati</taxon>
        <taxon>Actinomycetota</taxon>
        <taxon>Actinomycetes</taxon>
        <taxon>Micrococcales</taxon>
        <taxon>Microbacteriaceae</taxon>
        <taxon>Microbacterium</taxon>
    </lineage>
</organism>
<evidence type="ECO:0000313" key="2">
    <source>
        <dbReference type="Proteomes" id="UP000033900"/>
    </source>
</evidence>
<dbReference type="EC" id="3.1.3.3" evidence="1"/>
<dbReference type="PANTHER" id="PTHR48100:SF58">
    <property type="entry name" value="PE-PGRS FAMILY PROTEIN PE_PGRS11"/>
    <property type="match status" value="1"/>
</dbReference>
<dbReference type="InterPro" id="IPR050275">
    <property type="entry name" value="PGM_Phosphatase"/>
</dbReference>
<comment type="caution">
    <text evidence="1">The sequence shown here is derived from an EMBL/GenBank/DDBJ whole genome shotgun (WGS) entry which is preliminary data.</text>
</comment>